<dbReference type="Pfam" id="PF06391">
    <property type="entry name" value="MAT1"/>
    <property type="match status" value="1"/>
</dbReference>
<dbReference type="GO" id="GO:0005675">
    <property type="term" value="C:transcription factor TFIIH holo complex"/>
    <property type="evidence" value="ECO:0007669"/>
    <property type="project" value="TreeGrafter"/>
</dbReference>
<organism evidence="4">
    <name type="scientific">Micromonas pusilla (strain CCMP1545)</name>
    <name type="common">Picoplanktonic green alga</name>
    <dbReference type="NCBI Taxonomy" id="564608"/>
    <lineage>
        <taxon>Eukaryota</taxon>
        <taxon>Viridiplantae</taxon>
        <taxon>Chlorophyta</taxon>
        <taxon>Mamiellophyceae</taxon>
        <taxon>Mamiellales</taxon>
        <taxon>Mamiellaceae</taxon>
        <taxon>Micromonas</taxon>
    </lineage>
</organism>
<evidence type="ECO:0000259" key="2">
    <source>
        <dbReference type="Pfam" id="PF06391"/>
    </source>
</evidence>
<dbReference type="RefSeq" id="XP_003061502.1">
    <property type="nucleotide sequence ID" value="XM_003061456.1"/>
</dbReference>
<accession>C1N136</accession>
<dbReference type="Proteomes" id="UP000001876">
    <property type="component" value="Unassembled WGS sequence"/>
</dbReference>
<feature type="compositionally biased region" description="Low complexity" evidence="1">
    <location>
        <begin position="88"/>
        <end position="98"/>
    </location>
</feature>
<dbReference type="eggNOG" id="KOG3800">
    <property type="taxonomic scope" value="Eukaryota"/>
</dbReference>
<dbReference type="GO" id="GO:0006357">
    <property type="term" value="P:regulation of transcription by RNA polymerase II"/>
    <property type="evidence" value="ECO:0007669"/>
    <property type="project" value="TreeGrafter"/>
</dbReference>
<evidence type="ECO:0000256" key="1">
    <source>
        <dbReference type="SAM" id="MobiDB-lite"/>
    </source>
</evidence>
<gene>
    <name evidence="3" type="ORF">MICPUCDRAFT_51247</name>
</gene>
<dbReference type="KEGG" id="mpp:MICPUCDRAFT_51247"/>
<feature type="compositionally biased region" description="Basic and acidic residues" evidence="1">
    <location>
        <begin position="77"/>
        <end position="86"/>
    </location>
</feature>
<evidence type="ECO:0000313" key="4">
    <source>
        <dbReference type="Proteomes" id="UP000001876"/>
    </source>
</evidence>
<feature type="domain" description="MAT1 centre" evidence="2">
    <location>
        <begin position="8"/>
        <end position="90"/>
    </location>
</feature>
<reference evidence="3 4" key="1">
    <citation type="journal article" date="2009" name="Science">
        <title>Green evolution and dynamic adaptations revealed by genomes of the marine picoeukaryotes Micromonas.</title>
        <authorList>
            <person name="Worden A.Z."/>
            <person name="Lee J.H."/>
            <person name="Mock T."/>
            <person name="Rouze P."/>
            <person name="Simmons M.P."/>
            <person name="Aerts A.L."/>
            <person name="Allen A.E."/>
            <person name="Cuvelier M.L."/>
            <person name="Derelle E."/>
            <person name="Everett M.V."/>
            <person name="Foulon E."/>
            <person name="Grimwood J."/>
            <person name="Gundlach H."/>
            <person name="Henrissat B."/>
            <person name="Napoli C."/>
            <person name="McDonald S.M."/>
            <person name="Parker M.S."/>
            <person name="Rombauts S."/>
            <person name="Salamov A."/>
            <person name="Von Dassow P."/>
            <person name="Badger J.H."/>
            <person name="Coutinho P.M."/>
            <person name="Demir E."/>
            <person name="Dubchak I."/>
            <person name="Gentemann C."/>
            <person name="Eikrem W."/>
            <person name="Gready J.E."/>
            <person name="John U."/>
            <person name="Lanier W."/>
            <person name="Lindquist E.A."/>
            <person name="Lucas S."/>
            <person name="Mayer K.F."/>
            <person name="Moreau H."/>
            <person name="Not F."/>
            <person name="Otillar R."/>
            <person name="Panaud O."/>
            <person name="Pangilinan J."/>
            <person name="Paulsen I."/>
            <person name="Piegu B."/>
            <person name="Poliakov A."/>
            <person name="Robbens S."/>
            <person name="Schmutz J."/>
            <person name="Toulza E."/>
            <person name="Wyss T."/>
            <person name="Zelensky A."/>
            <person name="Zhou K."/>
            <person name="Armbrust E.V."/>
            <person name="Bhattacharya D."/>
            <person name="Goodenough U.W."/>
            <person name="Van de Peer Y."/>
            <person name="Grigoriev I.V."/>
        </authorList>
    </citation>
    <scope>NUCLEOTIDE SEQUENCE [LARGE SCALE GENOMIC DNA]</scope>
    <source>
        <strain evidence="3 4">CCMP1545</strain>
    </source>
</reference>
<evidence type="ECO:0000313" key="3">
    <source>
        <dbReference type="EMBL" id="EEH54132.1"/>
    </source>
</evidence>
<dbReference type="PANTHER" id="PTHR12683:SF13">
    <property type="entry name" value="CDK-ACTIVATING KINASE ASSEMBLY FACTOR MAT1"/>
    <property type="match status" value="1"/>
</dbReference>
<feature type="compositionally biased region" description="Low complexity" evidence="1">
    <location>
        <begin position="111"/>
        <end position="125"/>
    </location>
</feature>
<feature type="region of interest" description="Disordered" evidence="1">
    <location>
        <begin position="76"/>
        <end position="125"/>
    </location>
</feature>
<dbReference type="OrthoDB" id="5963at2759"/>
<protein>
    <submittedName>
        <fullName evidence="3">Predicted protein</fullName>
    </submittedName>
</protein>
<feature type="region of interest" description="Disordered" evidence="1">
    <location>
        <begin position="137"/>
        <end position="170"/>
    </location>
</feature>
<dbReference type="InterPro" id="IPR015877">
    <property type="entry name" value="MAT1_centre"/>
</dbReference>
<dbReference type="STRING" id="564608.C1N136"/>
<proteinExistence type="predicted"/>
<dbReference type="GO" id="GO:0006281">
    <property type="term" value="P:DNA repair"/>
    <property type="evidence" value="ECO:0007669"/>
    <property type="project" value="TreeGrafter"/>
</dbReference>
<keyword evidence="4" id="KW-1185">Reference proteome</keyword>
<dbReference type="AlphaFoldDB" id="C1N136"/>
<dbReference type="EMBL" id="GG663744">
    <property type="protein sequence ID" value="EEH54132.1"/>
    <property type="molecule type" value="Genomic_DNA"/>
</dbReference>
<name>C1N136_MICPC</name>
<dbReference type="GeneID" id="9687180"/>
<feature type="compositionally biased region" description="Gly residues" evidence="1">
    <location>
        <begin position="141"/>
        <end position="155"/>
    </location>
</feature>
<dbReference type="PANTHER" id="PTHR12683">
    <property type="entry name" value="CDK-ACTIVATING KINASE ASSEMBLY FACTOR MAT1"/>
    <property type="match status" value="1"/>
</dbReference>
<sequence length="232" mass="24391">MSGALTLGREVQVRARIKSIYNKRQVDFTALKDYNDYLEAQEDIIFNLIEGVDVKETEARVDAYRREHASEIARLQKRNEEEDRRLASARGVAASADATWAPRRMSGADSAGEGETPAPAPGGKAASGFAAMFGFGQTPGASGGGGGTAGGGGGPPRVVSVKPPTPAPMSAGKALEIGHGRHAHHAGWDDATDKSEEGQRRREAAIASACGVDFVALGRRRATQEALTSVFC</sequence>
<dbReference type="OMA" id="DMLGGEY"/>